<accession>A0ABQ6QQS1</accession>
<evidence type="ECO:0000313" key="3">
    <source>
        <dbReference type="Proteomes" id="UP001342631"/>
    </source>
</evidence>
<reference evidence="2 3" key="1">
    <citation type="journal article" date="2024" name="Arch. Microbiol.">
        <title>Corallococcus caeni sp. nov., a novel myxobacterium isolated from activated sludge.</title>
        <authorList>
            <person name="Tomita S."/>
            <person name="Nakai R."/>
            <person name="Kuroda K."/>
            <person name="Kurashita H."/>
            <person name="Hatamoto M."/>
            <person name="Yamaguchi T."/>
            <person name="Narihiro T."/>
        </authorList>
    </citation>
    <scope>NUCLEOTIDE SEQUENCE [LARGE SCALE GENOMIC DNA]</scope>
    <source>
        <strain evidence="2 3">NO1</strain>
    </source>
</reference>
<feature type="region of interest" description="Disordered" evidence="1">
    <location>
        <begin position="1"/>
        <end position="59"/>
    </location>
</feature>
<dbReference type="Proteomes" id="UP001342631">
    <property type="component" value="Unassembled WGS sequence"/>
</dbReference>
<feature type="compositionally biased region" description="Basic and acidic residues" evidence="1">
    <location>
        <begin position="13"/>
        <end position="38"/>
    </location>
</feature>
<dbReference type="EMBL" id="BTTX01000002">
    <property type="protein sequence ID" value="GMU06369.1"/>
    <property type="molecule type" value="Genomic_DNA"/>
</dbReference>
<sequence>MVSLLSSFALASHDTKRGASEVRRDDNRVATGHLERTLQHRPAVGNAGAPCLGDRGTPK</sequence>
<keyword evidence="3" id="KW-1185">Reference proteome</keyword>
<gene>
    <name evidence="2" type="ORF">ASNO1_26220</name>
</gene>
<evidence type="ECO:0000313" key="2">
    <source>
        <dbReference type="EMBL" id="GMU06369.1"/>
    </source>
</evidence>
<evidence type="ECO:0000256" key="1">
    <source>
        <dbReference type="SAM" id="MobiDB-lite"/>
    </source>
</evidence>
<protein>
    <submittedName>
        <fullName evidence="2">Uncharacterized protein</fullName>
    </submittedName>
</protein>
<comment type="caution">
    <text evidence="2">The sequence shown here is derived from an EMBL/GenBank/DDBJ whole genome shotgun (WGS) entry which is preliminary data.</text>
</comment>
<proteinExistence type="predicted"/>
<name>A0ABQ6QQS1_9BACT</name>
<organism evidence="2 3">
    <name type="scientific">Corallococcus caeni</name>
    <dbReference type="NCBI Taxonomy" id="3082388"/>
    <lineage>
        <taxon>Bacteria</taxon>
        <taxon>Pseudomonadati</taxon>
        <taxon>Myxococcota</taxon>
        <taxon>Myxococcia</taxon>
        <taxon>Myxococcales</taxon>
        <taxon>Cystobacterineae</taxon>
        <taxon>Myxococcaceae</taxon>
        <taxon>Corallococcus</taxon>
    </lineage>
</organism>